<evidence type="ECO:0000313" key="3">
    <source>
        <dbReference type="Proteomes" id="UP000221857"/>
    </source>
</evidence>
<feature type="region of interest" description="Disordered" evidence="1">
    <location>
        <begin position="670"/>
        <end position="707"/>
    </location>
</feature>
<name>A0A141HR13_9CAUD</name>
<dbReference type="RefSeq" id="YP_009594067.1">
    <property type="nucleotide sequence ID" value="NC_041872.1"/>
</dbReference>
<keyword evidence="3" id="KW-1185">Reference proteome</keyword>
<accession>A0A141HR13</accession>
<evidence type="ECO:0000256" key="1">
    <source>
        <dbReference type="SAM" id="MobiDB-lite"/>
    </source>
</evidence>
<dbReference type="KEGG" id="vg:40069584"/>
<dbReference type="GeneID" id="40069584"/>
<sequence>MAELNTNFDTHRLTRKEKEANDFQWYKEKIDSYDKEANNTASGYGGISEYKRMKVNCDLYNNIIDLAEFAYVCTPFGAEVGELPANMVNRDISSYRIKALLGMEMKRPFGYKVLATNVEATTRREEEETKRIKEYVIEQIMLPIKQQIELEYQEQTKGQELTPQEKKDIQNQIAQAIQAQTPPEVKRYMERDHQDPSEVQGHQIMEYLMKEQDIKRKFNNGWKYGLLTAYEVYWVGIINNKPVLKVVNPIRFNCDKSPDLDYIENGEWAVAEWRMSPSDVVKTFKLTDKEIDDVYKNHHNYNETYLRENLHDFSNTHVNINHHTVKVIHVQFKGLRKVGWLDYIDKDGNLQTRFLVDEQYKLNKENGDVKIEWEWIPETYEGYKIGTSIYKNMQPVPGQTKDIDTIYDCKLSYHGVVYDNTNSQPTCPMDRMRVDQYYYDIIWYRIELLMASDKGKKILMNINAIPESADIDVEKWQYFFESTPFMWYNPDEEGMTQQDVNTIAKTMDLSLASDIQKYIELAMTIDRRCGTSVGIGDAALGQTATSKSVGNNQQDLIQTSLILEPYFDLHASVKKNVLNSLLTVAKIAYTNSKLEVLNYVLDDMSRRMLDIDINLLDNSTLGLFVEDSTEAQESQELVRNLAHAAMQNQTIELSDVLAVVKQKGTQEAEEALKAAEKARHEREDANAQKQREFEAEQSDKAREHEKEVWANEKDNIILKETERRKTVVQAQAMMSMGFNEDKDVDNDGQLDILEVMKNATNVQIQMEKTQLENRKLDHTIENDKEKNSIERSKINMSNNLPKKTSPKK</sequence>
<evidence type="ECO:0000313" key="2">
    <source>
        <dbReference type="EMBL" id="ALN97124.1"/>
    </source>
</evidence>
<dbReference type="InterPro" id="IPR018247">
    <property type="entry name" value="EF_Hand_1_Ca_BS"/>
</dbReference>
<feature type="compositionally biased region" description="Basic and acidic residues" evidence="1">
    <location>
        <begin position="773"/>
        <end position="793"/>
    </location>
</feature>
<reference evidence="2 3" key="1">
    <citation type="journal article" date="2016" name="PLoS ONE">
        <title>Comparative Genome Analysis Provides Insights into the Pathogenicity of Flavobacterium psychrophilum.</title>
        <authorList>
            <person name="Castillo D."/>
            <person name="Christiansen R.H."/>
            <person name="Dalsgaard I."/>
            <person name="Madsen L."/>
            <person name="Espejo R."/>
            <person name="Middelboe M."/>
        </authorList>
    </citation>
    <scope>NUCLEOTIDE SEQUENCE [LARGE SCALE GENOMIC DNA]</scope>
</reference>
<dbReference type="PROSITE" id="PS00018">
    <property type="entry name" value="EF_HAND_1"/>
    <property type="match status" value="1"/>
</dbReference>
<dbReference type="Proteomes" id="UP000221857">
    <property type="component" value="Segment"/>
</dbReference>
<proteinExistence type="predicted"/>
<protein>
    <recommendedName>
        <fullName evidence="4">Portal protein</fullName>
    </recommendedName>
</protein>
<organism evidence="2 3">
    <name type="scientific">Flavobacterium phage FpV4</name>
    <dbReference type="NCBI Taxonomy" id="1740108"/>
    <lineage>
        <taxon>Viruses</taxon>
        <taxon>Duplodnaviria</taxon>
        <taxon>Heunggongvirae</taxon>
        <taxon>Uroviricota</taxon>
        <taxon>Caudoviricetes</taxon>
        <taxon>Fipvunavirus</taxon>
        <taxon>Fipvunavirus Fpv4</taxon>
    </lineage>
</organism>
<evidence type="ECO:0008006" key="4">
    <source>
        <dbReference type="Google" id="ProtNLM"/>
    </source>
</evidence>
<dbReference type="EMBL" id="KT876724">
    <property type="protein sequence ID" value="ALN97124.1"/>
    <property type="molecule type" value="Genomic_DNA"/>
</dbReference>
<feature type="region of interest" description="Disordered" evidence="1">
    <location>
        <begin position="773"/>
        <end position="808"/>
    </location>
</feature>